<evidence type="ECO:0000313" key="1">
    <source>
        <dbReference type="EMBL" id="TQL62189.1"/>
    </source>
</evidence>
<dbReference type="OrthoDB" id="3695326at2"/>
<dbReference type="AlphaFoldDB" id="A0A542ZPM9"/>
<dbReference type="InterPro" id="IPR010985">
    <property type="entry name" value="Ribbon_hlx_hlx"/>
</dbReference>
<dbReference type="SUPFAM" id="SSF47598">
    <property type="entry name" value="Ribbon-helix-helix"/>
    <property type="match status" value="1"/>
</dbReference>
<dbReference type="EMBL" id="VFOS01000002">
    <property type="protein sequence ID" value="TQL62189.1"/>
    <property type="molecule type" value="Genomic_DNA"/>
</dbReference>
<proteinExistence type="predicted"/>
<name>A0A542ZPM9_RARFA</name>
<comment type="caution">
    <text evidence="1">The sequence shown here is derived from an EMBL/GenBank/DDBJ whole genome shotgun (WGS) entry which is preliminary data.</text>
</comment>
<reference evidence="1 2" key="1">
    <citation type="submission" date="2019-06" db="EMBL/GenBank/DDBJ databases">
        <title>Sequencing the genomes of 1000 actinobacteria strains.</title>
        <authorList>
            <person name="Klenk H.-P."/>
        </authorList>
    </citation>
    <scope>NUCLEOTIDE SEQUENCE [LARGE SCALE GENOMIC DNA]</scope>
    <source>
        <strain evidence="1 2">DSM 4813</strain>
    </source>
</reference>
<evidence type="ECO:0000313" key="2">
    <source>
        <dbReference type="Proteomes" id="UP000315389"/>
    </source>
</evidence>
<gene>
    <name evidence="1" type="ORF">FB461_1828</name>
</gene>
<evidence type="ECO:0008006" key="3">
    <source>
        <dbReference type="Google" id="ProtNLM"/>
    </source>
</evidence>
<protein>
    <recommendedName>
        <fullName evidence="3">Ribbon-helix-helix CopG family protein</fullName>
    </recommendedName>
</protein>
<sequence>MKNITVTVPDDVYRAARIAAAERDRSVSALVTDYLVELAQRHSEFSRRLDLQHKVQAQIVEFSAQRLTRDEIHDRAVR</sequence>
<organism evidence="1 2">
    <name type="scientific">Rarobacter faecitabidus</name>
    <dbReference type="NCBI Taxonomy" id="13243"/>
    <lineage>
        <taxon>Bacteria</taxon>
        <taxon>Bacillati</taxon>
        <taxon>Actinomycetota</taxon>
        <taxon>Actinomycetes</taxon>
        <taxon>Micrococcales</taxon>
        <taxon>Rarobacteraceae</taxon>
        <taxon>Rarobacter</taxon>
    </lineage>
</organism>
<keyword evidence="2" id="KW-1185">Reference proteome</keyword>
<dbReference type="GO" id="GO:0006355">
    <property type="term" value="P:regulation of DNA-templated transcription"/>
    <property type="evidence" value="ECO:0007669"/>
    <property type="project" value="InterPro"/>
</dbReference>
<dbReference type="RefSeq" id="WP_142121276.1">
    <property type="nucleotide sequence ID" value="NZ_BAAASV010000002.1"/>
</dbReference>
<dbReference type="Proteomes" id="UP000315389">
    <property type="component" value="Unassembled WGS sequence"/>
</dbReference>
<accession>A0A542ZPM9</accession>